<reference evidence="1" key="1">
    <citation type="journal article" date="2020" name="Stud. Mycol.">
        <title>101 Dothideomycetes genomes: a test case for predicting lifestyles and emergence of pathogens.</title>
        <authorList>
            <person name="Haridas S."/>
            <person name="Albert R."/>
            <person name="Binder M."/>
            <person name="Bloem J."/>
            <person name="Labutti K."/>
            <person name="Salamov A."/>
            <person name="Andreopoulos B."/>
            <person name="Baker S."/>
            <person name="Barry K."/>
            <person name="Bills G."/>
            <person name="Bluhm B."/>
            <person name="Cannon C."/>
            <person name="Castanera R."/>
            <person name="Culley D."/>
            <person name="Daum C."/>
            <person name="Ezra D."/>
            <person name="Gonzalez J."/>
            <person name="Henrissat B."/>
            <person name="Kuo A."/>
            <person name="Liang C."/>
            <person name="Lipzen A."/>
            <person name="Lutzoni F."/>
            <person name="Magnuson J."/>
            <person name="Mondo S."/>
            <person name="Nolan M."/>
            <person name="Ohm R."/>
            <person name="Pangilinan J."/>
            <person name="Park H.-J."/>
            <person name="Ramirez L."/>
            <person name="Alfaro M."/>
            <person name="Sun H."/>
            <person name="Tritt A."/>
            <person name="Yoshinaga Y."/>
            <person name="Zwiers L.-H."/>
            <person name="Turgeon B."/>
            <person name="Goodwin S."/>
            <person name="Spatafora J."/>
            <person name="Crous P."/>
            <person name="Grigoriev I."/>
        </authorList>
    </citation>
    <scope>NUCLEOTIDE SEQUENCE</scope>
    <source>
        <strain evidence="1">Tuck. ex Michener</strain>
    </source>
</reference>
<evidence type="ECO:0000313" key="1">
    <source>
        <dbReference type="EMBL" id="KAF2237368.1"/>
    </source>
</evidence>
<dbReference type="AlphaFoldDB" id="A0A6A6HHP6"/>
<protein>
    <submittedName>
        <fullName evidence="1">Uncharacterized protein</fullName>
    </submittedName>
</protein>
<sequence length="97" mass="10771">MLRTSGQSCWLGKTGIKWIGRANSLVNLSCLVLFEICMPITPSCWQRTCNGLQHGLLPIMSLLGRKEARLMLSSVLLWSYCLPAPQCDSSFGQNLLL</sequence>
<dbReference type="Proteomes" id="UP000800092">
    <property type="component" value="Unassembled WGS sequence"/>
</dbReference>
<proteinExistence type="predicted"/>
<evidence type="ECO:0000313" key="2">
    <source>
        <dbReference type="Proteomes" id="UP000800092"/>
    </source>
</evidence>
<keyword evidence="2" id="KW-1185">Reference proteome</keyword>
<accession>A0A6A6HHP6</accession>
<name>A0A6A6HHP6_VIRVR</name>
<gene>
    <name evidence="1" type="ORF">EV356DRAFT_14259</name>
</gene>
<organism evidence="1 2">
    <name type="scientific">Viridothelium virens</name>
    <name type="common">Speckled blister lichen</name>
    <name type="synonym">Trypethelium virens</name>
    <dbReference type="NCBI Taxonomy" id="1048519"/>
    <lineage>
        <taxon>Eukaryota</taxon>
        <taxon>Fungi</taxon>
        <taxon>Dikarya</taxon>
        <taxon>Ascomycota</taxon>
        <taxon>Pezizomycotina</taxon>
        <taxon>Dothideomycetes</taxon>
        <taxon>Dothideomycetes incertae sedis</taxon>
        <taxon>Trypetheliales</taxon>
        <taxon>Trypetheliaceae</taxon>
        <taxon>Viridothelium</taxon>
    </lineage>
</organism>
<dbReference type="EMBL" id="ML991780">
    <property type="protein sequence ID" value="KAF2237368.1"/>
    <property type="molecule type" value="Genomic_DNA"/>
</dbReference>